<sequence length="1215" mass="136225">MKLDRLILVNWGQLRPGNFEMGDMTLLTGETGSGKSTMLDALQTVMTAAFKGVMNYNPGQDEVSQGQRRGKTKRTLESYIVGAEYNNFSRSDGAQGFMAAVFRPSKGEENLKPFTALVAASARVEGSGDTRQPKLESMSLVIVDDAALTFEDFMRNVETNECMPADRIARHLQTKYSKVNDFYDKKTDYLCALYGRFRGKTGVTKDEATHAAKAWVQSIAYRPIGSVHELVRDEILDFDEKQLQQDIERISGLMRQVSNLRQKSLRLKASVSKLTELQTCIQEANKAHEDHVMQGMLVAKLQLKADDEAVVAKEQLITHARQDQRDEQEKIASWRSKGATLDTKRVNLTARLQGIAVHSQKVDLETKLARATREARVCLETLDSGLRTAGLMDQKTRDLIARPIPDTFKDLKDAISRVDKAHKKINFERLAECADLVESASRDADLDIGKLQELVTAFKGVNESIETLHEALLGQERGVMLTLTTETVHLGQSLTAAEGRERDLDTQRARLATGKVTLPMPTERALQLLSHEFPEANTQVLCDLVEPKSLKWQSAIEGYLGGARFNLIVDPAWERRCVDHLKAHKITAKVVQGALCLRRAERKQLPAESIVNELLADNPIAWAYLVDQFGSVIKAANTEALRDIERGVTLDGIASGSRTMFTVERVTNVFGTKAREEALDKVTRDLELAAGEVTRLRAAKTTIDAIKGSLQSLRPLQFNAAPLREASVDIQAARDALASLDITELKALQSELDNVNKQISDTNQLISDGTRRDVGYDSTIRNAETAINDILSNKQSHLRDLEAQIQKVKHLITSNPGLVYQRLIDDMEVQIADPALTIGAARSRLESLAPKPDDRLFDVREALTAYNSHAENDDRFVVALQQRADSISFASNYEALVSLEKSVVKTLENLRGVGLYNSSKELDEAEKSFHDVFTKQFCVEIKSRVDEGVRTLRQMNHELKNLKFGADSFHIDYTKYEPEFEDYLSFFAAVTQMADSAEPVDLFGISELSDKHAFIRDRLVKLLLDEDQDKATKELMRIADYRNYRRYDIINETTSGSRVRLSEWGTGSGGQLETPAYIVRAAVVTNRLKLFEKGGSLKLLVNDESFAKMDEPRARAVLGFLRDKLDLQIISAMPTMKAGALKDEFNREYSFTRLKGVVNGELDFISECDERIFKSDKMRELWERQRVLAREKAKHLFDEAHPEDAEDQALPAAEQ</sequence>
<reference evidence="1 2" key="1">
    <citation type="submission" date="2023-08" db="EMBL/GenBank/DDBJ databases">
        <title>Rhodoferax potami sp. nov. and Rhodoferax mekongensis sp. nov., isolated from the Mekong River in Thailand.</title>
        <authorList>
            <person name="Kitikhun S."/>
            <person name="Charoenyingcharoen P."/>
            <person name="Siriarchawattana P."/>
            <person name="Likhitrattanapisal S."/>
            <person name="Nilsakha T."/>
            <person name="Chanpet A."/>
            <person name="Rattanawaree P."/>
            <person name="Ingsriswang S."/>
        </authorList>
    </citation>
    <scope>NUCLEOTIDE SEQUENCE [LARGE SCALE GENOMIC DNA]</scope>
    <source>
        <strain evidence="1 2">TBRC 17307</strain>
    </source>
</reference>
<protein>
    <submittedName>
        <fullName evidence="1">SbcC/MukB-like Walker B domain-containing protein</fullName>
    </submittedName>
</protein>
<dbReference type="PANTHER" id="PTHR32182:SF0">
    <property type="entry name" value="DNA REPLICATION AND REPAIR PROTEIN RECF"/>
    <property type="match status" value="1"/>
</dbReference>
<dbReference type="Pfam" id="PF13558">
    <property type="entry name" value="SbcC_Walker_B"/>
    <property type="match status" value="1"/>
</dbReference>
<gene>
    <name evidence="1" type="ORF">RAN89_13615</name>
</gene>
<evidence type="ECO:0000313" key="2">
    <source>
        <dbReference type="Proteomes" id="UP001302257"/>
    </source>
</evidence>
<dbReference type="EMBL" id="CP132507">
    <property type="protein sequence ID" value="WNO03944.1"/>
    <property type="molecule type" value="Genomic_DNA"/>
</dbReference>
<dbReference type="InterPro" id="IPR027417">
    <property type="entry name" value="P-loop_NTPase"/>
</dbReference>
<dbReference type="Proteomes" id="UP001302257">
    <property type="component" value="Chromosome"/>
</dbReference>
<dbReference type="SUPFAM" id="SSF52540">
    <property type="entry name" value="P-loop containing nucleoside triphosphate hydrolases"/>
    <property type="match status" value="1"/>
</dbReference>
<dbReference type="PANTHER" id="PTHR32182">
    <property type="entry name" value="DNA REPLICATION AND REPAIR PROTEIN RECF"/>
    <property type="match status" value="1"/>
</dbReference>
<dbReference type="Gene3D" id="3.40.50.300">
    <property type="entry name" value="P-loop containing nucleotide triphosphate hydrolases"/>
    <property type="match status" value="1"/>
</dbReference>
<evidence type="ECO:0000313" key="1">
    <source>
        <dbReference type="EMBL" id="WNO03944.1"/>
    </source>
</evidence>
<proteinExistence type="predicted"/>
<name>A0ABZ0AWC2_9BURK</name>
<keyword evidence="2" id="KW-1185">Reference proteome</keyword>
<dbReference type="Pfam" id="PF13555">
    <property type="entry name" value="AAA_29"/>
    <property type="match status" value="1"/>
</dbReference>
<dbReference type="RefSeq" id="WP_313866815.1">
    <property type="nucleotide sequence ID" value="NZ_CP132507.1"/>
</dbReference>
<accession>A0ABZ0AWC2</accession>
<organism evidence="1 2">
    <name type="scientific">Rhodoferax mekongensis</name>
    <dbReference type="NCBI Taxonomy" id="3068341"/>
    <lineage>
        <taxon>Bacteria</taxon>
        <taxon>Pseudomonadati</taxon>
        <taxon>Pseudomonadota</taxon>
        <taxon>Betaproteobacteria</taxon>
        <taxon>Burkholderiales</taxon>
        <taxon>Comamonadaceae</taxon>
        <taxon>Rhodoferax</taxon>
    </lineage>
</organism>